<organism evidence="2">
    <name type="scientific">marine sediment metagenome</name>
    <dbReference type="NCBI Taxonomy" id="412755"/>
    <lineage>
        <taxon>unclassified sequences</taxon>
        <taxon>metagenomes</taxon>
        <taxon>ecological metagenomes</taxon>
    </lineage>
</organism>
<accession>X1E3K2</accession>
<dbReference type="EMBL" id="BART01037860">
    <property type="protein sequence ID" value="GAH11769.1"/>
    <property type="molecule type" value="Genomic_DNA"/>
</dbReference>
<comment type="caution">
    <text evidence="2">The sequence shown here is derived from an EMBL/GenBank/DDBJ whole genome shotgun (WGS) entry which is preliminary data.</text>
</comment>
<keyword evidence="1" id="KW-0472">Membrane</keyword>
<keyword evidence="1" id="KW-1133">Transmembrane helix</keyword>
<feature type="non-terminal residue" evidence="2">
    <location>
        <position position="30"/>
    </location>
</feature>
<proteinExistence type="predicted"/>
<sequence>MAVKKKIQLIVLGAGWILFVSLILYFFVYR</sequence>
<feature type="transmembrane region" description="Helical" evidence="1">
    <location>
        <begin position="7"/>
        <end position="28"/>
    </location>
</feature>
<evidence type="ECO:0000256" key="1">
    <source>
        <dbReference type="SAM" id="Phobius"/>
    </source>
</evidence>
<reference evidence="2" key="1">
    <citation type="journal article" date="2014" name="Front. Microbiol.">
        <title>High frequency of phylogenetically diverse reductive dehalogenase-homologous genes in deep subseafloor sedimentary metagenomes.</title>
        <authorList>
            <person name="Kawai M."/>
            <person name="Futagami T."/>
            <person name="Toyoda A."/>
            <person name="Takaki Y."/>
            <person name="Nishi S."/>
            <person name="Hori S."/>
            <person name="Arai W."/>
            <person name="Tsubouchi T."/>
            <person name="Morono Y."/>
            <person name="Uchiyama I."/>
            <person name="Ito T."/>
            <person name="Fujiyama A."/>
            <person name="Inagaki F."/>
            <person name="Takami H."/>
        </authorList>
    </citation>
    <scope>NUCLEOTIDE SEQUENCE</scope>
    <source>
        <strain evidence="2">Expedition CK06-06</strain>
    </source>
</reference>
<name>X1E3K2_9ZZZZ</name>
<protein>
    <submittedName>
        <fullName evidence="2">Uncharacterized protein</fullName>
    </submittedName>
</protein>
<dbReference type="AlphaFoldDB" id="X1E3K2"/>
<gene>
    <name evidence="2" type="ORF">S01H4_63123</name>
</gene>
<evidence type="ECO:0000313" key="2">
    <source>
        <dbReference type="EMBL" id="GAH11769.1"/>
    </source>
</evidence>
<keyword evidence="1" id="KW-0812">Transmembrane</keyword>